<dbReference type="EMBL" id="AZST01001027">
    <property type="protein sequence ID" value="KEP46602.1"/>
    <property type="molecule type" value="Genomic_DNA"/>
</dbReference>
<dbReference type="SUPFAM" id="SSF63737">
    <property type="entry name" value="Leukotriene A4 hydrolase N-terminal domain"/>
    <property type="match status" value="1"/>
</dbReference>
<keyword evidence="2" id="KW-0378">Hydrolase</keyword>
<dbReference type="PANTHER" id="PTHR11533">
    <property type="entry name" value="PROTEASE M1 ZINC METALLOPROTEASE"/>
    <property type="match status" value="1"/>
</dbReference>
<keyword evidence="2" id="KW-0645">Protease</keyword>
<dbReference type="PANTHER" id="PTHR11533:SF174">
    <property type="entry name" value="PUROMYCIN-SENSITIVE AMINOPEPTIDASE-RELATED"/>
    <property type="match status" value="1"/>
</dbReference>
<protein>
    <submittedName>
        <fullName evidence="2">Putative AAP1-alanine/arginine aminopeptidase</fullName>
    </submittedName>
</protein>
<feature type="non-terminal residue" evidence="2">
    <location>
        <position position="128"/>
    </location>
</feature>
<dbReference type="GO" id="GO:0070006">
    <property type="term" value="F:metalloaminopeptidase activity"/>
    <property type="evidence" value="ECO:0007669"/>
    <property type="project" value="TreeGrafter"/>
</dbReference>
<organism evidence="2 3">
    <name type="scientific">Rhizoctonia solani 123E</name>
    <dbReference type="NCBI Taxonomy" id="1423351"/>
    <lineage>
        <taxon>Eukaryota</taxon>
        <taxon>Fungi</taxon>
        <taxon>Dikarya</taxon>
        <taxon>Basidiomycota</taxon>
        <taxon>Agaricomycotina</taxon>
        <taxon>Agaricomycetes</taxon>
        <taxon>Cantharellales</taxon>
        <taxon>Ceratobasidiaceae</taxon>
        <taxon>Rhizoctonia</taxon>
    </lineage>
</organism>
<dbReference type="AlphaFoldDB" id="A0A074S989"/>
<dbReference type="GO" id="GO:0008270">
    <property type="term" value="F:zinc ion binding"/>
    <property type="evidence" value="ECO:0007669"/>
    <property type="project" value="TreeGrafter"/>
</dbReference>
<dbReference type="Proteomes" id="UP000027456">
    <property type="component" value="Unassembled WGS sequence"/>
</dbReference>
<dbReference type="GO" id="GO:0042277">
    <property type="term" value="F:peptide binding"/>
    <property type="evidence" value="ECO:0007669"/>
    <property type="project" value="TreeGrafter"/>
</dbReference>
<dbReference type="InterPro" id="IPR050344">
    <property type="entry name" value="Peptidase_M1_aminopeptidases"/>
</dbReference>
<dbReference type="Gene3D" id="2.60.40.1730">
    <property type="entry name" value="tricorn interacting facor f3 domain"/>
    <property type="match status" value="1"/>
</dbReference>
<sequence length="128" mass="14284">MDEYRLPTSVRPTHYDLTIQTDLDSLVFKGYISIDLDVLEETTNITFNSLNLVLHEDSLTVSSDAHKTEQAQAARLVDVDTKKERVSVKLSTPLPKGSKAKLRIGYEAKLTGSMKGYYHSSTSHEGKP</sequence>
<evidence type="ECO:0000313" key="3">
    <source>
        <dbReference type="Proteomes" id="UP000027456"/>
    </source>
</evidence>
<dbReference type="InterPro" id="IPR045357">
    <property type="entry name" value="Aminopeptidase_N-like_N"/>
</dbReference>
<evidence type="ECO:0000259" key="1">
    <source>
        <dbReference type="Pfam" id="PF17900"/>
    </source>
</evidence>
<reference evidence="2 3" key="1">
    <citation type="submission" date="2013-12" db="EMBL/GenBank/DDBJ databases">
        <authorList>
            <person name="Cubeta M."/>
            <person name="Pakala S."/>
            <person name="Fedorova N."/>
            <person name="Thomas E."/>
            <person name="Dean R."/>
            <person name="Jabaji S."/>
            <person name="Neate S."/>
            <person name="Toda T."/>
            <person name="Tavantzis S."/>
            <person name="Vilgalys R."/>
            <person name="Bharathan N."/>
            <person name="Pakala S."/>
            <person name="Losada L.S."/>
            <person name="Zafar N."/>
            <person name="Nierman W."/>
        </authorList>
    </citation>
    <scope>NUCLEOTIDE SEQUENCE [LARGE SCALE GENOMIC DNA]</scope>
    <source>
        <strain evidence="2 3">123E</strain>
    </source>
</reference>
<proteinExistence type="predicted"/>
<dbReference type="GO" id="GO:0006508">
    <property type="term" value="P:proteolysis"/>
    <property type="evidence" value="ECO:0007669"/>
    <property type="project" value="TreeGrafter"/>
</dbReference>
<name>A0A074S989_9AGAM</name>
<keyword evidence="2" id="KW-0031">Aminopeptidase</keyword>
<accession>A0A074S989</accession>
<dbReference type="GO" id="GO:0005615">
    <property type="term" value="C:extracellular space"/>
    <property type="evidence" value="ECO:0007669"/>
    <property type="project" value="TreeGrafter"/>
</dbReference>
<dbReference type="GO" id="GO:0043171">
    <property type="term" value="P:peptide catabolic process"/>
    <property type="evidence" value="ECO:0007669"/>
    <property type="project" value="TreeGrafter"/>
</dbReference>
<feature type="domain" description="Aminopeptidase N-like N-terminal" evidence="1">
    <location>
        <begin position="12"/>
        <end position="123"/>
    </location>
</feature>
<dbReference type="HOGENOM" id="CLU_1964884_0_0_1"/>
<evidence type="ECO:0000313" key="2">
    <source>
        <dbReference type="EMBL" id="KEP46602.1"/>
    </source>
</evidence>
<dbReference type="GO" id="GO:0016020">
    <property type="term" value="C:membrane"/>
    <property type="evidence" value="ECO:0007669"/>
    <property type="project" value="TreeGrafter"/>
</dbReference>
<dbReference type="Pfam" id="PF17900">
    <property type="entry name" value="Peptidase_M1_N"/>
    <property type="match status" value="1"/>
</dbReference>
<dbReference type="InterPro" id="IPR042097">
    <property type="entry name" value="Aminopeptidase_N-like_N_sf"/>
</dbReference>
<gene>
    <name evidence="2" type="ORF">V565_190230</name>
</gene>
<dbReference type="OrthoDB" id="10031169at2759"/>
<comment type="caution">
    <text evidence="2">The sequence shown here is derived from an EMBL/GenBank/DDBJ whole genome shotgun (WGS) entry which is preliminary data.</text>
</comment>
<dbReference type="GO" id="GO:0005737">
    <property type="term" value="C:cytoplasm"/>
    <property type="evidence" value="ECO:0007669"/>
    <property type="project" value="TreeGrafter"/>
</dbReference>
<keyword evidence="3" id="KW-1185">Reference proteome</keyword>
<dbReference type="STRING" id="1423351.A0A074S989"/>